<dbReference type="AlphaFoldDB" id="A0A1I4KTR5"/>
<organism evidence="2 3">
    <name type="scientific">Methylobacterium pseudosasicola</name>
    <dbReference type="NCBI Taxonomy" id="582667"/>
    <lineage>
        <taxon>Bacteria</taxon>
        <taxon>Pseudomonadati</taxon>
        <taxon>Pseudomonadota</taxon>
        <taxon>Alphaproteobacteria</taxon>
        <taxon>Hyphomicrobiales</taxon>
        <taxon>Methylobacteriaceae</taxon>
        <taxon>Methylobacterium</taxon>
    </lineage>
</organism>
<evidence type="ECO:0000313" key="2">
    <source>
        <dbReference type="EMBL" id="SFL82110.1"/>
    </source>
</evidence>
<gene>
    <name evidence="2" type="ORF">SAMN05192568_1011135</name>
</gene>
<evidence type="ECO:0000256" key="1">
    <source>
        <dbReference type="SAM" id="MobiDB-lite"/>
    </source>
</evidence>
<accession>A0A1I4KTR5</accession>
<dbReference type="RefSeq" id="WP_092040971.1">
    <property type="nucleotide sequence ID" value="NZ_FOTK01000011.1"/>
</dbReference>
<protein>
    <submittedName>
        <fullName evidence="2">Uncharacterized protein</fullName>
    </submittedName>
</protein>
<dbReference type="EMBL" id="FOTK01000011">
    <property type="protein sequence ID" value="SFL82110.1"/>
    <property type="molecule type" value="Genomic_DNA"/>
</dbReference>
<feature type="region of interest" description="Disordered" evidence="1">
    <location>
        <begin position="1"/>
        <end position="35"/>
    </location>
</feature>
<sequence length="104" mass="11266">MSRYPPGAYTPGVGDPVPRGRRNPRRGYDAEGRETVPATIANSMSNGAYAIRATCDCGHEAEVSIDRFPPNSFVPDAGLRMRCEKCGRKGPTTAPAWSRVSDRP</sequence>
<proteinExistence type="predicted"/>
<dbReference type="OrthoDB" id="7995910at2"/>
<evidence type="ECO:0000313" key="3">
    <source>
        <dbReference type="Proteomes" id="UP000199048"/>
    </source>
</evidence>
<reference evidence="3" key="1">
    <citation type="submission" date="2016-10" db="EMBL/GenBank/DDBJ databases">
        <authorList>
            <person name="Varghese N."/>
            <person name="Submissions S."/>
        </authorList>
    </citation>
    <scope>NUCLEOTIDE SEQUENCE [LARGE SCALE GENOMIC DNA]</scope>
    <source>
        <strain evidence="3">BL36</strain>
    </source>
</reference>
<dbReference type="Proteomes" id="UP000199048">
    <property type="component" value="Unassembled WGS sequence"/>
</dbReference>
<keyword evidence="3" id="KW-1185">Reference proteome</keyword>
<dbReference type="STRING" id="582667.SAMN05192568_1011135"/>
<name>A0A1I4KTR5_9HYPH</name>